<dbReference type="Proteomes" id="UP000460412">
    <property type="component" value="Unassembled WGS sequence"/>
</dbReference>
<keyword evidence="7" id="KW-1185">Reference proteome</keyword>
<name>A0A7X3MM48_9FIRM</name>
<comment type="subunit">
    <text evidence="3">Dimerizes in the presence of ATP but not ADP; ATP-binding is required for double-stranded (ds)DNA-binding. Interacts with DnaA.</text>
</comment>
<dbReference type="InterPro" id="IPR025669">
    <property type="entry name" value="AAA_dom"/>
</dbReference>
<gene>
    <name evidence="6" type="ORF">GN277_27100</name>
</gene>
<dbReference type="FunFam" id="3.40.50.300:FF:000285">
    <property type="entry name" value="Sporulation initiation inhibitor Soj"/>
    <property type="match status" value="1"/>
</dbReference>
<proteinExistence type="inferred from homology"/>
<dbReference type="PIRSF" id="PIRSF009320">
    <property type="entry name" value="Nuc_binding_HP_1000"/>
    <property type="match status" value="1"/>
</dbReference>
<dbReference type="AlphaFoldDB" id="A0A7X3MM48"/>
<evidence type="ECO:0000313" key="7">
    <source>
        <dbReference type="Proteomes" id="UP000460412"/>
    </source>
</evidence>
<evidence type="ECO:0000313" key="6">
    <source>
        <dbReference type="EMBL" id="MXP78870.1"/>
    </source>
</evidence>
<dbReference type="CDD" id="cd02042">
    <property type="entry name" value="ParAB_family"/>
    <property type="match status" value="1"/>
</dbReference>
<reference evidence="6 7" key="1">
    <citation type="submission" date="2019-12" db="EMBL/GenBank/DDBJ databases">
        <title>Sporaefaciens musculi gen. nov., sp. nov., a novel bacterium isolated from the caecum of an obese mouse.</title>
        <authorList>
            <person name="Rasmussen T.S."/>
            <person name="Streidl T."/>
            <person name="Hitch T.C.A."/>
            <person name="Wortmann E."/>
            <person name="Deptula P."/>
            <person name="Hansen M."/>
            <person name="Nielsen D.S."/>
            <person name="Clavel T."/>
            <person name="Vogensen F.K."/>
        </authorList>
    </citation>
    <scope>NUCLEOTIDE SEQUENCE [LARGE SCALE GENOMIC DNA]</scope>
    <source>
        <strain evidence="6 7">WCA-9-b2</strain>
    </source>
</reference>
<dbReference type="PANTHER" id="PTHR13696:SF99">
    <property type="entry name" value="COBYRINIC ACID AC-DIAMIDE SYNTHASE"/>
    <property type="match status" value="1"/>
</dbReference>
<dbReference type="InterPro" id="IPR050678">
    <property type="entry name" value="DNA_Partitioning_ATPase"/>
</dbReference>
<dbReference type="SUPFAM" id="SSF52540">
    <property type="entry name" value="P-loop containing nucleoside triphosphate hydrolases"/>
    <property type="match status" value="1"/>
</dbReference>
<accession>A0A7X3MM48</accession>
<dbReference type="RefSeq" id="WP_159756129.1">
    <property type="nucleotide sequence ID" value="NZ_CASSPE010000152.1"/>
</dbReference>
<protein>
    <recommendedName>
        <fullName evidence="4">Sporulation initiation inhibitor protein Soj</fullName>
    </recommendedName>
</protein>
<dbReference type="EMBL" id="WUQX01000001">
    <property type="protein sequence ID" value="MXP78870.1"/>
    <property type="molecule type" value="Genomic_DNA"/>
</dbReference>
<comment type="caution">
    <text evidence="6">The sequence shown here is derived from an EMBL/GenBank/DDBJ whole genome shotgun (WGS) entry which is preliminary data.</text>
</comment>
<dbReference type="Pfam" id="PF13614">
    <property type="entry name" value="AAA_31"/>
    <property type="match status" value="1"/>
</dbReference>
<dbReference type="InterPro" id="IPR027417">
    <property type="entry name" value="P-loop_NTPase"/>
</dbReference>
<dbReference type="PANTHER" id="PTHR13696">
    <property type="entry name" value="P-LOOP CONTAINING NUCLEOSIDE TRIPHOSPHATE HYDROLASE"/>
    <property type="match status" value="1"/>
</dbReference>
<dbReference type="Gene3D" id="3.40.50.300">
    <property type="entry name" value="P-loop containing nucleotide triphosphate hydrolases"/>
    <property type="match status" value="1"/>
</dbReference>
<comment type="catalytic activity">
    <reaction evidence="2">
        <text>ATP + H2O = ADP + phosphate + H(+)</text>
        <dbReference type="Rhea" id="RHEA:13065"/>
        <dbReference type="ChEBI" id="CHEBI:15377"/>
        <dbReference type="ChEBI" id="CHEBI:15378"/>
        <dbReference type="ChEBI" id="CHEBI:30616"/>
        <dbReference type="ChEBI" id="CHEBI:43474"/>
        <dbReference type="ChEBI" id="CHEBI:456216"/>
    </reaction>
</comment>
<sequence>MATIIALTNQKGGVGKTTSSSALAAGLFSFYNKKVLAIDLDPQGSMGFSLGLDIENCSTIYDVLKGQVSIKDAIQDTDYCDIITSNILLSSAELEFTSSDRDILLKRALLPVIAEYDYIIIDTPPALNVLTVNAYAASDHLIIPMAPEILSLLGVSQLKETIDSVRQSVNPNLNVLGILLTKYNPRTLLAREVKEMAENIASQIGACVFGAQIRTSVAVAEAPAHGLSIFDHAPTAKPSLDYQEFIREVVDMTSSEII</sequence>
<evidence type="ECO:0000256" key="3">
    <source>
        <dbReference type="ARBA" id="ARBA00062323"/>
    </source>
</evidence>
<evidence type="ECO:0000256" key="4">
    <source>
        <dbReference type="ARBA" id="ARBA00071824"/>
    </source>
</evidence>
<evidence type="ECO:0000256" key="1">
    <source>
        <dbReference type="ARBA" id="ARBA00006976"/>
    </source>
</evidence>
<evidence type="ECO:0000256" key="2">
    <source>
        <dbReference type="ARBA" id="ARBA00049360"/>
    </source>
</evidence>
<feature type="domain" description="AAA" evidence="5">
    <location>
        <begin position="3"/>
        <end position="174"/>
    </location>
</feature>
<organism evidence="6 7">
    <name type="scientific">Sporofaciens musculi</name>
    <dbReference type="NCBI Taxonomy" id="2681861"/>
    <lineage>
        <taxon>Bacteria</taxon>
        <taxon>Bacillati</taxon>
        <taxon>Bacillota</taxon>
        <taxon>Clostridia</taxon>
        <taxon>Lachnospirales</taxon>
        <taxon>Lachnospiraceae</taxon>
        <taxon>Sporofaciens</taxon>
    </lineage>
</organism>
<comment type="similarity">
    <text evidence="1">Belongs to the ParA family.</text>
</comment>
<evidence type="ECO:0000259" key="5">
    <source>
        <dbReference type="Pfam" id="PF13614"/>
    </source>
</evidence>